<reference evidence="1 2" key="1">
    <citation type="submission" date="2021-12" db="EMBL/GenBank/DDBJ databases">
        <title>Genome sequencing of bacteria with rrn-lacking chromosome and rrn-plasmid.</title>
        <authorList>
            <person name="Anda M."/>
            <person name="Iwasaki W."/>
        </authorList>
    </citation>
    <scope>NUCLEOTIDE SEQUENCE [LARGE SCALE GENOMIC DNA]</scope>
    <source>
        <strain evidence="1 2">NBRC 15940</strain>
    </source>
</reference>
<dbReference type="Proteomes" id="UP001310022">
    <property type="component" value="Unassembled WGS sequence"/>
</dbReference>
<name>A0AAN4W086_9BACT</name>
<accession>A0AAN4W086</accession>
<comment type="caution">
    <text evidence="1">The sequence shown here is derived from an EMBL/GenBank/DDBJ whole genome shotgun (WGS) entry which is preliminary data.</text>
</comment>
<organism evidence="1 2">
    <name type="scientific">Persicobacter diffluens</name>
    <dbReference type="NCBI Taxonomy" id="981"/>
    <lineage>
        <taxon>Bacteria</taxon>
        <taxon>Pseudomonadati</taxon>
        <taxon>Bacteroidota</taxon>
        <taxon>Cytophagia</taxon>
        <taxon>Cytophagales</taxon>
        <taxon>Persicobacteraceae</taxon>
        <taxon>Persicobacter</taxon>
    </lineage>
</organism>
<evidence type="ECO:0000313" key="1">
    <source>
        <dbReference type="EMBL" id="GJM63008.1"/>
    </source>
</evidence>
<dbReference type="EMBL" id="BQKE01000002">
    <property type="protein sequence ID" value="GJM63008.1"/>
    <property type="molecule type" value="Genomic_DNA"/>
</dbReference>
<dbReference type="AlphaFoldDB" id="A0AAN4W086"/>
<evidence type="ECO:0000313" key="2">
    <source>
        <dbReference type="Proteomes" id="UP001310022"/>
    </source>
</evidence>
<keyword evidence="2" id="KW-1185">Reference proteome</keyword>
<gene>
    <name evidence="1" type="ORF">PEDI_35600</name>
</gene>
<protein>
    <submittedName>
        <fullName evidence="1">Uncharacterized protein</fullName>
    </submittedName>
</protein>
<proteinExistence type="predicted"/>
<sequence>MPSVQPLFNEQDLETNDQFLGLWSTTDFSEQWEVREEGKNSYLLYCLDDSSPMVLKGHLLKIAGEWFLDIFPSEEQIGTAGLLFLPMHSFYKVEIGELNLKVFAPDETQWRLYMQQAKGRGLAHTFLPEGQLLLTASPAELQKFIRKYPTKELFSDSTNFIRLVN</sequence>